<dbReference type="AlphaFoldDB" id="A0A8G0LBQ7"/>
<gene>
    <name evidence="5" type="ORF">H0G86_004156</name>
</gene>
<keyword evidence="3" id="KW-0862">Zinc</keyword>
<dbReference type="EMBL" id="CP075865">
    <property type="protein sequence ID" value="QYS96919.1"/>
    <property type="molecule type" value="Genomic_DNA"/>
</dbReference>
<evidence type="ECO:0000259" key="4">
    <source>
        <dbReference type="PROSITE" id="PS01360"/>
    </source>
</evidence>
<sequence length="974" mass="110621">MPKPYELGSHLHIFTPQCLYFYSIPYHPKMSSSFPWGIDGLDKSRFEAYAKLLRLKNGGQIEEASNFSEILDEDIELEKPDDTDSVNANAFLSFDERKMKRAFLDRLSELIANEKGGHHVSSSLMIEWPDRVDILVARNNGFREGDVTLRMLENIASSLRDISTLDSSDPVAASTKQNLWTSLVQSYRPRLSDYMIQAKRTLKETIPPEGGLIETLPLDDRAASLLLCLKGFHALIDVAARSQTQDDLEEIVKSAHNIFSFYKEHDFDKITSNNTNIRSLRDALGFLGKLQTCFNTLTRSAERLSGFQNLRILPVIDLPTGAAKPKGTDRNNAWSLAETFSSLGLALNDKTAESLVGAGKRKGSWTKNKLLQRFDKMKSSASEVHAEIQVILAATKHNCTGAAIFNYVGCSKRSCFLCSKVIQSYGSYTTRGCHGKLYDLWTVPELPWLTKDERLRLVQALKNVERAMKKSLRDKKTEGLIHAKESTIGGSSVATRRQQSDQTPYMMSLVSGYLRSQRQGMRSNAGKKEDFSSLEGLSQPSLDGAQYEVNLDTLLFGQTQRRSETTIPKPEQLRGECSICERETNRHCQFCNLDWFCRKECQDKMSFRHLTKCSARSITTADILYSDVIGDRLPQDPETCEHFGFTRCRDGREKSYLSGLYQGLVYLNVEAIQLNERREKGILVSKIIEAFSRLSEQNRGGYFSWFLRNQHILDSSTPPLQLDGKDNPLQRAINAARPYLDLEDRDKEFQQLEPPSKRHCFLFYAMALDSSYPNPYWAELDIWYDFGFAVCRGEYYQSQLGALYSQLVGGNKSMRDDDQNLGVKSENYPDMPTCSFNEFWLAYRNGSLGKLFHQYGLGGQMSRYLGLQELLSFSLNQRELRPSVWRLKHFLALDPNDPLGNLPKVEAAAHEYGFTSQLNAGTRLALRQFYEQLFEKVNPLRIHDAKNCGKLLDYAESKLGVIDDGVRHVLRQFG</sequence>
<keyword evidence="6" id="KW-1185">Reference proteome</keyword>
<name>A0A8G0LBQ7_9HYPO</name>
<proteinExistence type="predicted"/>
<accession>A0A8G0LBQ7</accession>
<evidence type="ECO:0000313" key="6">
    <source>
        <dbReference type="Proteomes" id="UP000826661"/>
    </source>
</evidence>
<dbReference type="GO" id="GO:0008270">
    <property type="term" value="F:zinc ion binding"/>
    <property type="evidence" value="ECO:0007669"/>
    <property type="project" value="UniProtKB-KW"/>
</dbReference>
<evidence type="ECO:0000313" key="5">
    <source>
        <dbReference type="EMBL" id="QYS96919.1"/>
    </source>
</evidence>
<evidence type="ECO:0000256" key="2">
    <source>
        <dbReference type="ARBA" id="ARBA00022771"/>
    </source>
</evidence>
<evidence type="ECO:0000256" key="1">
    <source>
        <dbReference type="ARBA" id="ARBA00022723"/>
    </source>
</evidence>
<dbReference type="PROSITE" id="PS01360">
    <property type="entry name" value="ZF_MYND_1"/>
    <property type="match status" value="1"/>
</dbReference>
<dbReference type="InterPro" id="IPR027796">
    <property type="entry name" value="OTT_1508_deam-like"/>
</dbReference>
<dbReference type="SUPFAM" id="SSF144232">
    <property type="entry name" value="HIT/MYND zinc finger-like"/>
    <property type="match status" value="1"/>
</dbReference>
<feature type="domain" description="MYND-type" evidence="4">
    <location>
        <begin position="577"/>
        <end position="613"/>
    </location>
</feature>
<reference evidence="5 6" key="1">
    <citation type="journal article" date="2021" name="BMC Genomics">
        <title>Telomere-to-telomere genome assembly of asparaginase-producing Trichoderma simmonsii.</title>
        <authorList>
            <person name="Chung D."/>
            <person name="Kwon Y.M."/>
            <person name="Yang Y."/>
        </authorList>
    </citation>
    <scope>NUCLEOTIDE SEQUENCE [LARGE SCALE GENOMIC DNA]</scope>
    <source>
        <strain evidence="5 6">GH-Sj1</strain>
    </source>
</reference>
<keyword evidence="2" id="KW-0863">Zinc-finger</keyword>
<evidence type="ECO:0000256" key="3">
    <source>
        <dbReference type="ARBA" id="ARBA00022833"/>
    </source>
</evidence>
<dbReference type="Proteomes" id="UP000826661">
    <property type="component" value="Chromosome II"/>
</dbReference>
<dbReference type="InterPro" id="IPR002893">
    <property type="entry name" value="Znf_MYND"/>
</dbReference>
<protein>
    <submittedName>
        <fullName evidence="5">MYND-type zinc finger protein samB</fullName>
    </submittedName>
</protein>
<keyword evidence="1" id="KW-0479">Metal-binding</keyword>
<organism evidence="5 6">
    <name type="scientific">Trichoderma simmonsii</name>
    <dbReference type="NCBI Taxonomy" id="1491479"/>
    <lineage>
        <taxon>Eukaryota</taxon>
        <taxon>Fungi</taxon>
        <taxon>Dikarya</taxon>
        <taxon>Ascomycota</taxon>
        <taxon>Pezizomycotina</taxon>
        <taxon>Sordariomycetes</taxon>
        <taxon>Hypocreomycetidae</taxon>
        <taxon>Hypocreales</taxon>
        <taxon>Hypocreaceae</taxon>
        <taxon>Trichoderma</taxon>
    </lineage>
</organism>
<dbReference type="Pfam" id="PF14441">
    <property type="entry name" value="OTT_1508_deam"/>
    <property type="match status" value="1"/>
</dbReference>